<feature type="transmembrane region" description="Helical" evidence="7">
    <location>
        <begin position="670"/>
        <end position="690"/>
    </location>
</feature>
<dbReference type="PROSITE" id="PS50156">
    <property type="entry name" value="SSD"/>
    <property type="match status" value="1"/>
</dbReference>
<dbReference type="Proteomes" id="UP000887566">
    <property type="component" value="Unplaced"/>
</dbReference>
<feature type="transmembrane region" description="Helical" evidence="7">
    <location>
        <begin position="372"/>
        <end position="393"/>
    </location>
</feature>
<feature type="transmembrane region" description="Helical" evidence="7">
    <location>
        <begin position="24"/>
        <end position="42"/>
    </location>
</feature>
<dbReference type="Gene3D" id="1.20.1640.10">
    <property type="entry name" value="Multidrug efflux transporter AcrB transmembrane domain"/>
    <property type="match status" value="2"/>
</dbReference>
<feature type="transmembrane region" description="Helical" evidence="7">
    <location>
        <begin position="696"/>
        <end position="717"/>
    </location>
</feature>
<comment type="subcellular location">
    <subcellularLocation>
        <location evidence="1">Membrane</location>
        <topology evidence="1">Multi-pass membrane protein</topology>
    </subcellularLocation>
</comment>
<evidence type="ECO:0000256" key="7">
    <source>
        <dbReference type="SAM" id="Phobius"/>
    </source>
</evidence>
<feature type="domain" description="SSD" evidence="8">
    <location>
        <begin position="263"/>
        <end position="426"/>
    </location>
</feature>
<keyword evidence="5 7" id="KW-0472">Membrane</keyword>
<comment type="similarity">
    <text evidence="2">Belongs to the patched family.</text>
</comment>
<feature type="transmembrane region" description="Helical" evidence="7">
    <location>
        <begin position="458"/>
        <end position="480"/>
    </location>
</feature>
<keyword evidence="9" id="KW-1185">Reference proteome</keyword>
<dbReference type="SUPFAM" id="SSF82866">
    <property type="entry name" value="Multidrug efflux transporter AcrB transmembrane domain"/>
    <property type="match status" value="2"/>
</dbReference>
<dbReference type="GO" id="GO:0018996">
    <property type="term" value="P:molting cycle, collagen and cuticulin-based cuticle"/>
    <property type="evidence" value="ECO:0007669"/>
    <property type="project" value="TreeGrafter"/>
</dbReference>
<evidence type="ECO:0000313" key="10">
    <source>
        <dbReference type="WBParaSite" id="PSAMB.scaffold5664size11154.g27084.t1"/>
    </source>
</evidence>
<reference evidence="10" key="1">
    <citation type="submission" date="2022-11" db="UniProtKB">
        <authorList>
            <consortium name="WormBaseParasite"/>
        </authorList>
    </citation>
    <scope>IDENTIFICATION</scope>
</reference>
<dbReference type="Pfam" id="PF02460">
    <property type="entry name" value="Patched"/>
    <property type="match status" value="1"/>
</dbReference>
<evidence type="ECO:0000256" key="3">
    <source>
        <dbReference type="ARBA" id="ARBA00022692"/>
    </source>
</evidence>
<dbReference type="PANTHER" id="PTHR10796:SF94">
    <property type="entry name" value="SSD DOMAIN-CONTAINING PROTEIN"/>
    <property type="match status" value="1"/>
</dbReference>
<keyword evidence="4 7" id="KW-1133">Transmembrane helix</keyword>
<name>A0A914X1T0_9BILA</name>
<accession>A0A914X1T0</accession>
<proteinExistence type="inferred from homology"/>
<feature type="transmembrane region" description="Helical" evidence="7">
    <location>
        <begin position="768"/>
        <end position="790"/>
    </location>
</feature>
<evidence type="ECO:0000259" key="8">
    <source>
        <dbReference type="PROSITE" id="PS50156"/>
    </source>
</evidence>
<feature type="transmembrane region" description="Helical" evidence="7">
    <location>
        <begin position="729"/>
        <end position="748"/>
    </location>
</feature>
<sequence>MDLVLRALIAFYKMLGLAIGTHPLRYLSVTLVASLLLLGGLYKIKLSDDVRAGYSKEGSRSIGERNTYCEFFNCSSPVYATTIVGTAFDGRSMIRQKHLEDFLVVVGLALNNVTTVVRGYPFAFNNLTNHASLSLQVLRLFLDGVKEQNEREASGLEHNPHIILDYPFTHYYGQKIPMWNTLYGVTRTENENATGGNHLERVEYISVVFLVERGDEETFTAVKRIEVLLFDLLTPGHQSDLVKFEVLGDEVVNREVLRGARGSVFYFLIGLVLLIIFVTVTVVDWRLGFGALNRFSLLLVSTSIFSPLLAATAVFGLLSALGQPVNSMMCVMPFLLLGIGVDDAFLMIYGWRKLDGSGLTPAERLSRTLQDVGPSITITSLTNVLAFSVGAVSSSPAIRAFCICTTMALVLDFILEIALFGAVVAVTCSERHGTDFVPNKSTRSHRFLRVYCKLLVSWPVRLATVVFLMALWSVSTMGVLKLESKFSPDKTFDTRSRLVESFAVLKQVYTDHENTLVIVNRPPRMEDKEDVALFRAAVHDMRTFSGACSSASLTSVWLEDYILFDKEVRDSVALFSSNNTDSLSYDNVPEFLEASAAYNHMVHWYLDDDGVVVVKSFSMYMCGSGSQSWADRAHQLSEYRAIVDRYPSFNMSAFLFDSTIFDMILSTASVTLQSTIVTLVSMVIICLLFIPHFGYVAVATGSIVSMILAVVGFLSWWNCDMDIITMVDILMAVGFTVDFTAHVTYHYSKTGEGGGARKEERLYSAFKSVGYPMIQAGFSTALCVVPFLFYDVYMYTTFAKTIFLTVGAGRQLEPGVPFDFQHYFLLDN</sequence>
<evidence type="ECO:0000256" key="1">
    <source>
        <dbReference type="ARBA" id="ARBA00004141"/>
    </source>
</evidence>
<feature type="transmembrane region" description="Helical" evidence="7">
    <location>
        <begin position="400"/>
        <end position="426"/>
    </location>
</feature>
<dbReference type="InterPro" id="IPR051697">
    <property type="entry name" value="Patched_domain-protein"/>
</dbReference>
<evidence type="ECO:0000256" key="6">
    <source>
        <dbReference type="ARBA" id="ARBA00023180"/>
    </source>
</evidence>
<evidence type="ECO:0000256" key="5">
    <source>
        <dbReference type="ARBA" id="ARBA00023136"/>
    </source>
</evidence>
<keyword evidence="3 7" id="KW-0812">Transmembrane</keyword>
<evidence type="ECO:0000256" key="2">
    <source>
        <dbReference type="ARBA" id="ARBA00005585"/>
    </source>
</evidence>
<dbReference type="GO" id="GO:0005886">
    <property type="term" value="C:plasma membrane"/>
    <property type="evidence" value="ECO:0007669"/>
    <property type="project" value="TreeGrafter"/>
</dbReference>
<keyword evidence="6" id="KW-0325">Glycoprotein</keyword>
<protein>
    <submittedName>
        <fullName evidence="10">SSD domain-containing protein</fullName>
    </submittedName>
</protein>
<organism evidence="9 10">
    <name type="scientific">Plectus sambesii</name>
    <dbReference type="NCBI Taxonomy" id="2011161"/>
    <lineage>
        <taxon>Eukaryota</taxon>
        <taxon>Metazoa</taxon>
        <taxon>Ecdysozoa</taxon>
        <taxon>Nematoda</taxon>
        <taxon>Chromadorea</taxon>
        <taxon>Plectida</taxon>
        <taxon>Plectina</taxon>
        <taxon>Plectoidea</taxon>
        <taxon>Plectidae</taxon>
        <taxon>Plectus</taxon>
    </lineage>
</organism>
<dbReference type="GO" id="GO:0006897">
    <property type="term" value="P:endocytosis"/>
    <property type="evidence" value="ECO:0007669"/>
    <property type="project" value="TreeGrafter"/>
</dbReference>
<dbReference type="GO" id="GO:0030659">
    <property type="term" value="C:cytoplasmic vesicle membrane"/>
    <property type="evidence" value="ECO:0007669"/>
    <property type="project" value="TreeGrafter"/>
</dbReference>
<evidence type="ECO:0000256" key="4">
    <source>
        <dbReference type="ARBA" id="ARBA00022989"/>
    </source>
</evidence>
<dbReference type="InterPro" id="IPR000731">
    <property type="entry name" value="SSD"/>
</dbReference>
<evidence type="ECO:0000313" key="9">
    <source>
        <dbReference type="Proteomes" id="UP000887566"/>
    </source>
</evidence>
<dbReference type="WBParaSite" id="PSAMB.scaffold5664size11154.g27084.t1">
    <property type="protein sequence ID" value="PSAMB.scaffold5664size11154.g27084.t1"/>
    <property type="gene ID" value="PSAMB.scaffold5664size11154.g27084"/>
</dbReference>
<feature type="transmembrane region" description="Helical" evidence="7">
    <location>
        <begin position="330"/>
        <end position="352"/>
    </location>
</feature>
<feature type="transmembrane region" description="Helical" evidence="7">
    <location>
        <begin position="295"/>
        <end position="318"/>
    </location>
</feature>
<dbReference type="InterPro" id="IPR003392">
    <property type="entry name" value="PTHD_SSD"/>
</dbReference>
<dbReference type="PANTHER" id="PTHR10796">
    <property type="entry name" value="PATCHED-RELATED"/>
    <property type="match status" value="1"/>
</dbReference>
<feature type="transmembrane region" description="Helical" evidence="7">
    <location>
        <begin position="264"/>
        <end position="283"/>
    </location>
</feature>
<dbReference type="AlphaFoldDB" id="A0A914X1T0"/>